<evidence type="ECO:0000256" key="1">
    <source>
        <dbReference type="SAM" id="Coils"/>
    </source>
</evidence>
<feature type="compositionally biased region" description="Low complexity" evidence="2">
    <location>
        <begin position="235"/>
        <end position="244"/>
    </location>
</feature>
<dbReference type="AlphaFoldDB" id="A0A2P6V0W5"/>
<keyword evidence="1" id="KW-0175">Coiled coil</keyword>
<proteinExistence type="predicted"/>
<gene>
    <name evidence="3" type="ORF">C2E20_8601</name>
</gene>
<evidence type="ECO:0000256" key="2">
    <source>
        <dbReference type="SAM" id="MobiDB-lite"/>
    </source>
</evidence>
<dbReference type="OrthoDB" id="514163at2759"/>
<dbReference type="EMBL" id="LHPF02000049">
    <property type="protein sequence ID" value="PSC67737.1"/>
    <property type="molecule type" value="Genomic_DNA"/>
</dbReference>
<dbReference type="GO" id="GO:0000228">
    <property type="term" value="C:nuclear chromosome"/>
    <property type="evidence" value="ECO:0007669"/>
    <property type="project" value="InterPro"/>
</dbReference>
<comment type="caution">
    <text evidence="3">The sequence shown here is derived from an EMBL/GenBank/DDBJ whole genome shotgun (WGS) entry which is preliminary data.</text>
</comment>
<feature type="coiled-coil region" evidence="1">
    <location>
        <begin position="67"/>
        <end position="101"/>
    </location>
</feature>
<reference evidence="3 4" key="1">
    <citation type="journal article" date="2018" name="Plant J.">
        <title>Genome sequences of Chlorella sorokiniana UTEX 1602 and Micractinium conductrix SAG 241.80: implications to maltose excretion by a green alga.</title>
        <authorList>
            <person name="Arriola M.B."/>
            <person name="Velmurugan N."/>
            <person name="Zhang Y."/>
            <person name="Plunkett M.H."/>
            <person name="Hondzo H."/>
            <person name="Barney B.M."/>
        </authorList>
    </citation>
    <scope>NUCLEOTIDE SEQUENCE [LARGE SCALE GENOMIC DNA]</scope>
    <source>
        <strain evidence="3 4">SAG 241.80</strain>
    </source>
</reference>
<sequence length="331" mass="34419">MAQNAVLTFLEEAGVRKRPAPSLEGPAKRLLPLYLQLEHGAREAREQLLWRLGDTRASPAAVARAFVQQYVQQPQQLEREAQRLQRDLERSLKQHEELATAPPSPTLVRLEVRVTLPHLDALFYDDPVWDLGAPRAASEAYVAAVAADLKLDWHAHTLILRKMKDCIDAATRDLAAGKAQVLATPSGAAVVHAAPSRLPQVFPMNDAQKEQLRQHLEAAKAARRAAVGGSGGGDTQQQQQAAVAAGGGDMQLPDLASPSTAAAVPAQIKQEEEAGTAGAAAGGTAAGAGGAAAAGGDPIGAPVADGAAAAAGAPAANVQPHDDDMPDLPDE</sequence>
<accession>A0A2P6V0W5</accession>
<dbReference type="GO" id="GO:0006338">
    <property type="term" value="P:chromatin remodeling"/>
    <property type="evidence" value="ECO:0007669"/>
    <property type="project" value="InterPro"/>
</dbReference>
<dbReference type="Proteomes" id="UP000239649">
    <property type="component" value="Unassembled WGS sequence"/>
</dbReference>
<organism evidence="3 4">
    <name type="scientific">Micractinium conductrix</name>
    <dbReference type="NCBI Taxonomy" id="554055"/>
    <lineage>
        <taxon>Eukaryota</taxon>
        <taxon>Viridiplantae</taxon>
        <taxon>Chlorophyta</taxon>
        <taxon>core chlorophytes</taxon>
        <taxon>Trebouxiophyceae</taxon>
        <taxon>Chlorellales</taxon>
        <taxon>Chlorellaceae</taxon>
        <taxon>Chlorella clade</taxon>
        <taxon>Micractinium</taxon>
    </lineage>
</organism>
<feature type="compositionally biased region" description="Gly residues" evidence="2">
    <location>
        <begin position="280"/>
        <end position="293"/>
    </location>
</feature>
<evidence type="ECO:0000313" key="3">
    <source>
        <dbReference type="EMBL" id="PSC67737.1"/>
    </source>
</evidence>
<protein>
    <submittedName>
        <fullName evidence="3">SWI-SNF complex subunit (Snf5)</fullName>
    </submittedName>
</protein>
<keyword evidence="4" id="KW-1185">Reference proteome</keyword>
<feature type="compositionally biased region" description="Low complexity" evidence="2">
    <location>
        <begin position="294"/>
        <end position="316"/>
    </location>
</feature>
<evidence type="ECO:0000313" key="4">
    <source>
        <dbReference type="Proteomes" id="UP000239649"/>
    </source>
</evidence>
<name>A0A2P6V0W5_9CHLO</name>
<feature type="region of interest" description="Disordered" evidence="2">
    <location>
        <begin position="217"/>
        <end position="331"/>
    </location>
</feature>